<evidence type="ECO:0000256" key="1">
    <source>
        <dbReference type="ARBA" id="ARBA00023015"/>
    </source>
</evidence>
<dbReference type="PRINTS" id="PR00032">
    <property type="entry name" value="HTHARAC"/>
</dbReference>
<keyword evidence="3" id="KW-0804">Transcription</keyword>
<dbReference type="PANTHER" id="PTHR47893:SF1">
    <property type="entry name" value="REGULATORY PROTEIN PCHR"/>
    <property type="match status" value="1"/>
</dbReference>
<organism evidence="5 6">
    <name type="scientific">Gangjinia marincola</name>
    <dbReference type="NCBI Taxonomy" id="578463"/>
    <lineage>
        <taxon>Bacteria</taxon>
        <taxon>Pseudomonadati</taxon>
        <taxon>Bacteroidota</taxon>
        <taxon>Flavobacteriia</taxon>
        <taxon>Flavobacteriales</taxon>
        <taxon>Flavobacteriaceae</taxon>
        <taxon>Gangjinia</taxon>
    </lineage>
</organism>
<dbReference type="Pfam" id="PF12833">
    <property type="entry name" value="HTH_18"/>
    <property type="match status" value="1"/>
</dbReference>
<evidence type="ECO:0000256" key="3">
    <source>
        <dbReference type="ARBA" id="ARBA00023163"/>
    </source>
</evidence>
<dbReference type="InterPro" id="IPR018060">
    <property type="entry name" value="HTH_AraC"/>
</dbReference>
<dbReference type="Proteomes" id="UP001500507">
    <property type="component" value="Unassembled WGS sequence"/>
</dbReference>
<name>A0ABN1MH15_9FLAO</name>
<evidence type="ECO:0000259" key="4">
    <source>
        <dbReference type="PROSITE" id="PS01124"/>
    </source>
</evidence>
<gene>
    <name evidence="5" type="ORF">GCM10009117_12850</name>
</gene>
<dbReference type="EMBL" id="BAAAFG010000013">
    <property type="protein sequence ID" value="GAA0872138.1"/>
    <property type="molecule type" value="Genomic_DNA"/>
</dbReference>
<keyword evidence="2" id="KW-0238">DNA-binding</keyword>
<dbReference type="PROSITE" id="PS01124">
    <property type="entry name" value="HTH_ARAC_FAMILY_2"/>
    <property type="match status" value="1"/>
</dbReference>
<dbReference type="PROSITE" id="PS00041">
    <property type="entry name" value="HTH_ARAC_FAMILY_1"/>
    <property type="match status" value="1"/>
</dbReference>
<feature type="domain" description="HTH araC/xylS-type" evidence="4">
    <location>
        <begin position="238"/>
        <end position="336"/>
    </location>
</feature>
<accession>A0ABN1MH15</accession>
<dbReference type="RefSeq" id="WP_343764988.1">
    <property type="nucleotide sequence ID" value="NZ_BAAAFG010000013.1"/>
</dbReference>
<protein>
    <recommendedName>
        <fullName evidence="4">HTH araC/xylS-type domain-containing protein</fullName>
    </recommendedName>
</protein>
<dbReference type="PANTHER" id="PTHR47893">
    <property type="entry name" value="REGULATORY PROTEIN PCHR"/>
    <property type="match status" value="1"/>
</dbReference>
<evidence type="ECO:0000313" key="5">
    <source>
        <dbReference type="EMBL" id="GAA0872138.1"/>
    </source>
</evidence>
<dbReference type="InterPro" id="IPR053142">
    <property type="entry name" value="PchR_regulatory_protein"/>
</dbReference>
<proteinExistence type="predicted"/>
<evidence type="ECO:0000313" key="6">
    <source>
        <dbReference type="Proteomes" id="UP001500507"/>
    </source>
</evidence>
<reference evidence="5 6" key="1">
    <citation type="journal article" date="2019" name="Int. J. Syst. Evol. Microbiol.">
        <title>The Global Catalogue of Microorganisms (GCM) 10K type strain sequencing project: providing services to taxonomists for standard genome sequencing and annotation.</title>
        <authorList>
            <consortium name="The Broad Institute Genomics Platform"/>
            <consortium name="The Broad Institute Genome Sequencing Center for Infectious Disease"/>
            <person name="Wu L."/>
            <person name="Ma J."/>
        </authorList>
    </citation>
    <scope>NUCLEOTIDE SEQUENCE [LARGE SCALE GENOMIC DNA]</scope>
    <source>
        <strain evidence="5 6">JCM 16082</strain>
    </source>
</reference>
<dbReference type="Gene3D" id="1.10.10.60">
    <property type="entry name" value="Homeodomain-like"/>
    <property type="match status" value="2"/>
</dbReference>
<dbReference type="SMART" id="SM00342">
    <property type="entry name" value="HTH_ARAC"/>
    <property type="match status" value="1"/>
</dbReference>
<comment type="caution">
    <text evidence="5">The sequence shown here is derived from an EMBL/GenBank/DDBJ whole genome shotgun (WGS) entry which is preliminary data.</text>
</comment>
<keyword evidence="6" id="KW-1185">Reference proteome</keyword>
<dbReference type="InterPro" id="IPR018062">
    <property type="entry name" value="HTH_AraC-typ_CS"/>
</dbReference>
<dbReference type="SUPFAM" id="SSF46689">
    <property type="entry name" value="Homeodomain-like"/>
    <property type="match status" value="1"/>
</dbReference>
<keyword evidence="1" id="KW-0805">Transcription regulation</keyword>
<dbReference type="InterPro" id="IPR009057">
    <property type="entry name" value="Homeodomain-like_sf"/>
</dbReference>
<sequence>MSKSVKLTDVSVKHVVIDMAAELGIEFTKQNNEYSLRLPEEIGKGYVRAIQFEHGVGVVIADYLLNQEFEFELKRGVIHPLKIVFNRENTIEHYFTNTDKKQSLRKLESLTVSATSKYNHKFKIPANKPVCLFSIEIDRRLFEEKIEDFLDEMDDDLEQIFRDVNGINLFSHKEYYSLDITTFMDEFLDCEHTGFMKSVYLEGKTYEILTHHFRQYIDDLNEPMKRKIFRQATVEKIEEAAQIIQRDLAVVDNVIILSKRVGLNQNTLQAGFKRLYKMTVNEYIQERRIEKAKELLENSLLNISEITYQIGINSRSYFSKIFKERFGINPKEYLERHRSGDDSISA</sequence>
<dbReference type="InterPro" id="IPR020449">
    <property type="entry name" value="Tscrpt_reg_AraC-type_HTH"/>
</dbReference>
<evidence type="ECO:0000256" key="2">
    <source>
        <dbReference type="ARBA" id="ARBA00023125"/>
    </source>
</evidence>